<organism evidence="2 3">
    <name type="scientific">Senna tora</name>
    <dbReference type="NCBI Taxonomy" id="362788"/>
    <lineage>
        <taxon>Eukaryota</taxon>
        <taxon>Viridiplantae</taxon>
        <taxon>Streptophyta</taxon>
        <taxon>Embryophyta</taxon>
        <taxon>Tracheophyta</taxon>
        <taxon>Spermatophyta</taxon>
        <taxon>Magnoliopsida</taxon>
        <taxon>eudicotyledons</taxon>
        <taxon>Gunneridae</taxon>
        <taxon>Pentapetalae</taxon>
        <taxon>rosids</taxon>
        <taxon>fabids</taxon>
        <taxon>Fabales</taxon>
        <taxon>Fabaceae</taxon>
        <taxon>Caesalpinioideae</taxon>
        <taxon>Cassia clade</taxon>
        <taxon>Senna</taxon>
    </lineage>
</organism>
<feature type="region of interest" description="Disordered" evidence="1">
    <location>
        <begin position="1"/>
        <end position="41"/>
    </location>
</feature>
<keyword evidence="3" id="KW-1185">Reference proteome</keyword>
<sequence>MTGRQKLNLNLLREPARPSSDWKAEAQSKPNLLRLREHEPTRPSFDWKVEARSKPNLLQLMEQETHKTQF</sequence>
<reference evidence="2" key="1">
    <citation type="submission" date="2020-09" db="EMBL/GenBank/DDBJ databases">
        <title>Genome-Enabled Discovery of Anthraquinone Biosynthesis in Senna tora.</title>
        <authorList>
            <person name="Kang S.-H."/>
            <person name="Pandey R.P."/>
            <person name="Lee C.-M."/>
            <person name="Sim J.-S."/>
            <person name="Jeong J.-T."/>
            <person name="Choi B.-S."/>
            <person name="Jung M."/>
            <person name="Ginzburg D."/>
            <person name="Zhao K."/>
            <person name="Won S.Y."/>
            <person name="Oh T.-J."/>
            <person name="Yu Y."/>
            <person name="Kim N.-H."/>
            <person name="Lee O.R."/>
            <person name="Lee T.-H."/>
            <person name="Bashyal P."/>
            <person name="Kim T.-S."/>
            <person name="Lee W.-H."/>
            <person name="Kawkins C."/>
            <person name="Kim C.-K."/>
            <person name="Kim J.S."/>
            <person name="Ahn B.O."/>
            <person name="Rhee S.Y."/>
            <person name="Sohng J.K."/>
        </authorList>
    </citation>
    <scope>NUCLEOTIDE SEQUENCE</scope>
    <source>
        <tissue evidence="2">Leaf</tissue>
    </source>
</reference>
<evidence type="ECO:0000313" key="2">
    <source>
        <dbReference type="EMBL" id="KAF7802069.1"/>
    </source>
</evidence>
<feature type="compositionally biased region" description="Basic and acidic residues" evidence="1">
    <location>
        <begin position="14"/>
        <end position="26"/>
    </location>
</feature>
<dbReference type="Proteomes" id="UP000634136">
    <property type="component" value="Unassembled WGS sequence"/>
</dbReference>
<comment type="caution">
    <text evidence="2">The sequence shown here is derived from an EMBL/GenBank/DDBJ whole genome shotgun (WGS) entry which is preliminary data.</text>
</comment>
<evidence type="ECO:0000256" key="1">
    <source>
        <dbReference type="SAM" id="MobiDB-lite"/>
    </source>
</evidence>
<protein>
    <submittedName>
        <fullName evidence="2">Uncharacterized protein</fullName>
    </submittedName>
</protein>
<dbReference type="EMBL" id="JAAIUW010000013">
    <property type="protein sequence ID" value="KAF7802069.1"/>
    <property type="molecule type" value="Genomic_DNA"/>
</dbReference>
<evidence type="ECO:0000313" key="3">
    <source>
        <dbReference type="Proteomes" id="UP000634136"/>
    </source>
</evidence>
<proteinExistence type="predicted"/>
<gene>
    <name evidence="2" type="ORF">G2W53_041180</name>
</gene>
<accession>A0A834W2N5</accession>
<name>A0A834W2N5_9FABA</name>
<dbReference type="AlphaFoldDB" id="A0A834W2N5"/>